<proteinExistence type="inferred from homology"/>
<organism evidence="8 9">
    <name type="scientific">Botrytis tulipae</name>
    <dbReference type="NCBI Taxonomy" id="87230"/>
    <lineage>
        <taxon>Eukaryota</taxon>
        <taxon>Fungi</taxon>
        <taxon>Dikarya</taxon>
        <taxon>Ascomycota</taxon>
        <taxon>Pezizomycotina</taxon>
        <taxon>Leotiomycetes</taxon>
        <taxon>Helotiales</taxon>
        <taxon>Sclerotiniaceae</taxon>
        <taxon>Botrytis</taxon>
    </lineage>
</organism>
<comment type="caution">
    <text evidence="8">The sequence shown here is derived from an EMBL/GenBank/DDBJ whole genome shotgun (WGS) entry which is preliminary data.</text>
</comment>
<dbReference type="Gene3D" id="1.10.510.10">
    <property type="entry name" value="Transferase(Phosphotransferase) domain 1"/>
    <property type="match status" value="1"/>
</dbReference>
<dbReference type="PROSITE" id="PS00108">
    <property type="entry name" value="PROTEIN_KINASE_ST"/>
    <property type="match status" value="1"/>
</dbReference>
<dbReference type="InterPro" id="IPR000719">
    <property type="entry name" value="Prot_kinase_dom"/>
</dbReference>
<evidence type="ECO:0000256" key="4">
    <source>
        <dbReference type="ARBA" id="ARBA00022840"/>
    </source>
</evidence>
<dbReference type="Gene3D" id="3.30.200.20">
    <property type="entry name" value="Phosphorylase Kinase, domain 1"/>
    <property type="match status" value="1"/>
</dbReference>
<feature type="domain" description="Protein kinase" evidence="7">
    <location>
        <begin position="718"/>
        <end position="1002"/>
    </location>
</feature>
<dbReference type="EMBL" id="PQXH01000223">
    <property type="protein sequence ID" value="TGO08147.1"/>
    <property type="molecule type" value="Genomic_DNA"/>
</dbReference>
<dbReference type="GO" id="GO:0005737">
    <property type="term" value="C:cytoplasm"/>
    <property type="evidence" value="ECO:0007669"/>
    <property type="project" value="TreeGrafter"/>
</dbReference>
<evidence type="ECO:0000256" key="2">
    <source>
        <dbReference type="ARBA" id="ARBA00022741"/>
    </source>
</evidence>
<dbReference type="AlphaFoldDB" id="A0A4Z1EG02"/>
<evidence type="ECO:0000256" key="1">
    <source>
        <dbReference type="ARBA" id="ARBA00022679"/>
    </source>
</evidence>
<reference evidence="8 9" key="1">
    <citation type="submission" date="2017-12" db="EMBL/GenBank/DDBJ databases">
        <title>Comparative genomics of Botrytis spp.</title>
        <authorList>
            <person name="Valero-Jimenez C.A."/>
            <person name="Tapia P."/>
            <person name="Veloso J."/>
            <person name="Silva-Moreno E."/>
            <person name="Staats M."/>
            <person name="Valdes J.H."/>
            <person name="Van Kan J.A.L."/>
        </authorList>
    </citation>
    <scope>NUCLEOTIDE SEQUENCE [LARGE SCALE GENOMIC DNA]</scope>
    <source>
        <strain evidence="8 9">Bt9001</strain>
    </source>
</reference>
<evidence type="ECO:0000256" key="6">
    <source>
        <dbReference type="SAM" id="MobiDB-lite"/>
    </source>
</evidence>
<dbReference type="GO" id="GO:0005634">
    <property type="term" value="C:nucleus"/>
    <property type="evidence" value="ECO:0007669"/>
    <property type="project" value="TreeGrafter"/>
</dbReference>
<evidence type="ECO:0000259" key="7">
    <source>
        <dbReference type="PROSITE" id="PS50011"/>
    </source>
</evidence>
<feature type="region of interest" description="Disordered" evidence="6">
    <location>
        <begin position="387"/>
        <end position="412"/>
    </location>
</feature>
<evidence type="ECO:0000313" key="9">
    <source>
        <dbReference type="Proteomes" id="UP000297777"/>
    </source>
</evidence>
<dbReference type="InterPro" id="IPR050339">
    <property type="entry name" value="CC_SR_Kinase"/>
</dbReference>
<dbReference type="OrthoDB" id="4062651at2759"/>
<keyword evidence="3" id="KW-0418">Kinase</keyword>
<dbReference type="PROSITE" id="PS50011">
    <property type="entry name" value="PROTEIN_KINASE_DOM"/>
    <property type="match status" value="1"/>
</dbReference>
<dbReference type="InterPro" id="IPR011009">
    <property type="entry name" value="Kinase-like_dom_sf"/>
</dbReference>
<sequence>MHRLESGLVACNTHAWAADKYNLSITVKDFCALSQVQHNLHPSNDCGVVPGKVVEFMDNFIPEEDAKILEDSASQAIPKQSQASIENGATMDESPAAWLSVGDSGVLSATTREGGMTKTDEDEIQAMKERFPGLGRFFAVEHRKSTPSNSFWEQLKPSNAWLQPVENTPDCEVDLASKMDAALRKSKKSQKVLDKCQNQEVLVTKTEEQDISESISERGTLNPNKTVPTTKRFPVRNGTLWKAYKRPYRHLDDLLAAKPDIPSGASILGLLHLAEYSIKQADTFLDNLERPDLALEKWVTVNITTNSTIPHSDGYSSLRSDPGLLTRYNMLKKWLIDKDSTFEEAKNIIRGDNCKNGVQSLLAQPVSCADGDNKALSINIEEERWQKQDDTKLEKEKDAAAASALPDANVCEDSSENNIPTVHSQSYSFKFSDEFTISYPCHIRTCPEHQSGFPSQQILMQHYVHSHGEAYHLCDYPSCQSQIGTASALGSKFRFLRSDFRASTIDYRTHLRDFHKEDIGLSSKLSAEEIEGLSICRFEAEWWRCQSCLRKVVVGSEGYSCKSCKTICESARILARKTRFGFGGLIGSERVISSPNGAIPPQASYPSGDLDVSDEPKTVVCGETRGSEDSAIWCFSDPPPTLSPAITLPIPKLEMARRGISTEKIATERSTFASEAVSEKDQGSLYDLKVCPSPRIPHQDDIIEYTHKEYTSNKVVPLTTIKQLGHGSLGVVDAVRFNDRDHNGLIARKIIRLPNFSRKRLLPLIQQEVAVLRGLSHYHIVKVISTYETIKAPRQFGILISPAGDEDLGHFLERVSDSDFPGEDMKLLSGWQCCLASAVSYIHSQNIRHKDIKPNNIICKGDQVYLTDFGSAHQFSAGVTSSTEGPLVGITKMYSAPEVISDDRRGRPADIYSLGCVFAEMATVADGERIEDFHEYRSQPIPDEPDRMTYVYYATSHMIGPWFNELGDSWMASLLQKMLAFDQKCRPTADVLLENLLQHYGSSSCLCQI</sequence>
<evidence type="ECO:0000256" key="5">
    <source>
        <dbReference type="ARBA" id="ARBA00037982"/>
    </source>
</evidence>
<dbReference type="GO" id="GO:0005524">
    <property type="term" value="F:ATP binding"/>
    <property type="evidence" value="ECO:0007669"/>
    <property type="project" value="UniProtKB-KW"/>
</dbReference>
<comment type="similarity">
    <text evidence="5">Belongs to the protein kinase superfamily. Ser/Thr protein kinase family. GCN2 subfamily.</text>
</comment>
<accession>A0A4Z1EG02</accession>
<dbReference type="PANTHER" id="PTHR11042:SF190">
    <property type="entry name" value="MITOSIS INHIBITOR PROTEIN KINASE MIK1"/>
    <property type="match status" value="1"/>
</dbReference>
<evidence type="ECO:0000256" key="3">
    <source>
        <dbReference type="ARBA" id="ARBA00022777"/>
    </source>
</evidence>
<keyword evidence="2" id="KW-0547">Nucleotide-binding</keyword>
<dbReference type="Pfam" id="PF00069">
    <property type="entry name" value="Pkinase"/>
    <property type="match status" value="1"/>
</dbReference>
<gene>
    <name evidence="8" type="ORF">BTUL_0223g00020</name>
</gene>
<dbReference type="InterPro" id="IPR008271">
    <property type="entry name" value="Ser/Thr_kinase_AS"/>
</dbReference>
<keyword evidence="9" id="KW-1185">Reference proteome</keyword>
<keyword evidence="4" id="KW-0067">ATP-binding</keyword>
<dbReference type="SUPFAM" id="SSF56112">
    <property type="entry name" value="Protein kinase-like (PK-like)"/>
    <property type="match status" value="1"/>
</dbReference>
<name>A0A4Z1EG02_9HELO</name>
<protein>
    <recommendedName>
        <fullName evidence="7">Protein kinase domain-containing protein</fullName>
    </recommendedName>
</protein>
<keyword evidence="1" id="KW-0808">Transferase</keyword>
<dbReference type="GO" id="GO:0110031">
    <property type="term" value="P:negative regulation of G2/MI transition of meiotic cell cycle"/>
    <property type="evidence" value="ECO:0007669"/>
    <property type="project" value="TreeGrafter"/>
</dbReference>
<dbReference type="GO" id="GO:0004713">
    <property type="term" value="F:protein tyrosine kinase activity"/>
    <property type="evidence" value="ECO:0007669"/>
    <property type="project" value="TreeGrafter"/>
</dbReference>
<dbReference type="Proteomes" id="UP000297777">
    <property type="component" value="Unassembled WGS sequence"/>
</dbReference>
<evidence type="ECO:0000313" key="8">
    <source>
        <dbReference type="EMBL" id="TGO08147.1"/>
    </source>
</evidence>
<feature type="compositionally biased region" description="Basic and acidic residues" evidence="6">
    <location>
        <begin position="387"/>
        <end position="399"/>
    </location>
</feature>
<dbReference type="SMART" id="SM00220">
    <property type="entry name" value="S_TKc"/>
    <property type="match status" value="1"/>
</dbReference>
<dbReference type="PANTHER" id="PTHR11042">
    <property type="entry name" value="EUKARYOTIC TRANSLATION INITIATION FACTOR 2-ALPHA KINASE EIF2-ALPHA KINASE -RELATED"/>
    <property type="match status" value="1"/>
</dbReference>